<keyword evidence="3 9" id="KW-0813">Transport</keyword>
<dbReference type="PROSITE" id="PS50928">
    <property type="entry name" value="ABC_TM1"/>
    <property type="match status" value="1"/>
</dbReference>
<evidence type="ECO:0000256" key="7">
    <source>
        <dbReference type="ARBA" id="ARBA00022989"/>
    </source>
</evidence>
<evidence type="ECO:0000256" key="5">
    <source>
        <dbReference type="ARBA" id="ARBA00022519"/>
    </source>
</evidence>
<evidence type="ECO:0000256" key="4">
    <source>
        <dbReference type="ARBA" id="ARBA00022475"/>
    </source>
</evidence>
<evidence type="ECO:0000256" key="9">
    <source>
        <dbReference type="RuleBase" id="RU363032"/>
    </source>
</evidence>
<comment type="subcellular location">
    <subcellularLocation>
        <location evidence="1">Cell inner membrane</location>
        <topology evidence="1">Multi-pass membrane protein</topology>
    </subcellularLocation>
    <subcellularLocation>
        <location evidence="9">Cell membrane</location>
        <topology evidence="9">Multi-pass membrane protein</topology>
    </subcellularLocation>
</comment>
<dbReference type="CDD" id="cd06261">
    <property type="entry name" value="TM_PBP2"/>
    <property type="match status" value="1"/>
</dbReference>
<dbReference type="AlphaFoldDB" id="A0A6L7G9E4"/>
<comment type="similarity">
    <text evidence="2">Belongs to the binding-protein-dependent transport system permease family. HisMQ subfamily.</text>
</comment>
<evidence type="ECO:0000259" key="10">
    <source>
        <dbReference type="PROSITE" id="PS50928"/>
    </source>
</evidence>
<reference evidence="11 12" key="1">
    <citation type="submission" date="2019-12" db="EMBL/GenBank/DDBJ databases">
        <authorList>
            <person name="Li M."/>
        </authorList>
    </citation>
    <scope>NUCLEOTIDE SEQUENCE [LARGE SCALE GENOMIC DNA]</scope>
    <source>
        <strain evidence="11 12">GBMRC 2024</strain>
    </source>
</reference>
<gene>
    <name evidence="11" type="ORF">GR170_22960</name>
</gene>
<proteinExistence type="inferred from homology"/>
<dbReference type="PANTHER" id="PTHR30133:SF2">
    <property type="entry name" value="ARGININE ABC TRANSPORTER PERMEASE PROTEIN ARTQ"/>
    <property type="match status" value="1"/>
</dbReference>
<dbReference type="InterPro" id="IPR000515">
    <property type="entry name" value="MetI-like"/>
</dbReference>
<feature type="transmembrane region" description="Helical" evidence="9">
    <location>
        <begin position="54"/>
        <end position="76"/>
    </location>
</feature>
<keyword evidence="6 9" id="KW-0812">Transmembrane</keyword>
<evidence type="ECO:0000256" key="3">
    <source>
        <dbReference type="ARBA" id="ARBA00022448"/>
    </source>
</evidence>
<keyword evidence="4" id="KW-1003">Cell membrane</keyword>
<keyword evidence="12" id="KW-1185">Reference proteome</keyword>
<dbReference type="InterPro" id="IPR035906">
    <property type="entry name" value="MetI-like_sf"/>
</dbReference>
<evidence type="ECO:0000256" key="6">
    <source>
        <dbReference type="ARBA" id="ARBA00022692"/>
    </source>
</evidence>
<evidence type="ECO:0000256" key="2">
    <source>
        <dbReference type="ARBA" id="ARBA00010072"/>
    </source>
</evidence>
<dbReference type="GO" id="GO:0043190">
    <property type="term" value="C:ATP-binding cassette (ABC) transporter complex"/>
    <property type="evidence" value="ECO:0007669"/>
    <property type="project" value="InterPro"/>
</dbReference>
<dbReference type="EMBL" id="WUMU01000034">
    <property type="protein sequence ID" value="MXN20701.1"/>
    <property type="molecule type" value="Genomic_DNA"/>
</dbReference>
<dbReference type="GO" id="GO:0022857">
    <property type="term" value="F:transmembrane transporter activity"/>
    <property type="evidence" value="ECO:0007669"/>
    <property type="project" value="InterPro"/>
</dbReference>
<dbReference type="Gene3D" id="1.10.3720.10">
    <property type="entry name" value="MetI-like"/>
    <property type="match status" value="1"/>
</dbReference>
<feature type="transmembrane region" description="Helical" evidence="9">
    <location>
        <begin position="20"/>
        <end position="42"/>
    </location>
</feature>
<accession>A0A6L7G9E4</accession>
<feature type="transmembrane region" description="Helical" evidence="9">
    <location>
        <begin position="194"/>
        <end position="215"/>
    </location>
</feature>
<feature type="transmembrane region" description="Helical" evidence="9">
    <location>
        <begin position="96"/>
        <end position="119"/>
    </location>
</feature>
<dbReference type="Proteomes" id="UP000477911">
    <property type="component" value="Unassembled WGS sequence"/>
</dbReference>
<dbReference type="InterPro" id="IPR010065">
    <property type="entry name" value="AA_ABC_transptr_permease_3TM"/>
</dbReference>
<keyword evidence="7 9" id="KW-1133">Transmembrane helix</keyword>
<dbReference type="Pfam" id="PF00528">
    <property type="entry name" value="BPD_transp_1"/>
    <property type="match status" value="1"/>
</dbReference>
<dbReference type="SUPFAM" id="SSF161098">
    <property type="entry name" value="MetI-like"/>
    <property type="match status" value="1"/>
</dbReference>
<sequence length="231" mass="24776">MPTSVDYSGYFQQMLGGVSITVQMLLWSFVISLAIGTVFGILRTGASGVVQIPLTIYISIMTGVPSLLILFIIYYGGSGVLTALLGYDRSFDVSPFSSGVAAIAMVNAAYVCDLVHGAIRNLPKGQFEACTVLGLPRFHAWRLILLPQVFRLALPGLVNIWIIILKETSLVSLVGLSDLVTVAKTAGGATSEPFVFLIVASFFYIAMSTLTVPLANRLERRLNRGQTPVGA</sequence>
<protein>
    <submittedName>
        <fullName evidence="11">ABC transporter permease subunit</fullName>
    </submittedName>
</protein>
<evidence type="ECO:0000256" key="8">
    <source>
        <dbReference type="ARBA" id="ARBA00023136"/>
    </source>
</evidence>
<evidence type="ECO:0000256" key="1">
    <source>
        <dbReference type="ARBA" id="ARBA00004429"/>
    </source>
</evidence>
<evidence type="ECO:0000313" key="12">
    <source>
        <dbReference type="Proteomes" id="UP000477911"/>
    </source>
</evidence>
<dbReference type="NCBIfam" id="TIGR01726">
    <property type="entry name" value="HEQRo_perm_3TM"/>
    <property type="match status" value="1"/>
</dbReference>
<name>A0A6L7G9E4_9RHOB</name>
<feature type="transmembrane region" description="Helical" evidence="9">
    <location>
        <begin position="140"/>
        <end position="164"/>
    </location>
</feature>
<keyword evidence="8 9" id="KW-0472">Membrane</keyword>
<feature type="domain" description="ABC transmembrane type-1" evidence="10">
    <location>
        <begin position="18"/>
        <end position="215"/>
    </location>
</feature>
<comment type="caution">
    <text evidence="11">The sequence shown here is derived from an EMBL/GenBank/DDBJ whole genome shotgun (WGS) entry which is preliminary data.</text>
</comment>
<evidence type="ECO:0000313" key="11">
    <source>
        <dbReference type="EMBL" id="MXN20701.1"/>
    </source>
</evidence>
<dbReference type="InterPro" id="IPR051613">
    <property type="entry name" value="ABC_transp_permease_HisMQ"/>
</dbReference>
<dbReference type="RefSeq" id="WP_160896825.1">
    <property type="nucleotide sequence ID" value="NZ_WUMU01000034.1"/>
</dbReference>
<dbReference type="PANTHER" id="PTHR30133">
    <property type="entry name" value="CATIONIC AMINO ACID TRANSPORTER, MEMBRANE COMPONENT"/>
    <property type="match status" value="1"/>
</dbReference>
<keyword evidence="5" id="KW-0997">Cell inner membrane</keyword>
<organism evidence="11 12">
    <name type="scientific">Pseudooceanicola albus</name>
    <dbReference type="NCBI Taxonomy" id="2692189"/>
    <lineage>
        <taxon>Bacteria</taxon>
        <taxon>Pseudomonadati</taxon>
        <taxon>Pseudomonadota</taxon>
        <taxon>Alphaproteobacteria</taxon>
        <taxon>Rhodobacterales</taxon>
        <taxon>Paracoccaceae</taxon>
        <taxon>Pseudooceanicola</taxon>
    </lineage>
</organism>